<proteinExistence type="inferred from homology"/>
<evidence type="ECO:0000256" key="1">
    <source>
        <dbReference type="ARBA" id="ARBA00001933"/>
    </source>
</evidence>
<sequence>MFDTIAQEIPLQRIDFYGRELWIKRLDLVHPYISGNKFYKLKYNFLAAQAQGYQHVLTFGGAYSNHIAATAFAAQLFGWKSTTIIRGEELAQRPLNSTLALAHEMGMQFQFVSREMYRQKSSPEFLQDLQHEYPDAYILPEGGTNALAIQGCQEILSADDLHQFDLICCAVGTGGTLTGLIEASHPHQQILGFSALKGDFLTQDVKQLTMKRNWQITDEFCCGGYAKTTPELLTFIRAFEDQYQIPLEQVYTGKMLWGLSKMLQRNELNHKKRILVIHTGGLQGRRIAPA</sequence>
<dbReference type="SUPFAM" id="SSF53686">
    <property type="entry name" value="Tryptophan synthase beta subunit-like PLP-dependent enzymes"/>
    <property type="match status" value="1"/>
</dbReference>
<dbReference type="InterPro" id="IPR036052">
    <property type="entry name" value="TrpB-like_PALP_sf"/>
</dbReference>
<dbReference type="InterPro" id="IPR027278">
    <property type="entry name" value="ACCD_DCysDesulf"/>
</dbReference>
<evidence type="ECO:0000256" key="3">
    <source>
        <dbReference type="ARBA" id="ARBA00022898"/>
    </source>
</evidence>
<comment type="cofactor">
    <cofactor evidence="1">
        <name>pyridoxal 5'-phosphate</name>
        <dbReference type="ChEBI" id="CHEBI:597326"/>
    </cofactor>
</comment>
<accession>A0ABX7TGU9</accession>
<evidence type="ECO:0000259" key="4">
    <source>
        <dbReference type="Pfam" id="PF00291"/>
    </source>
</evidence>
<dbReference type="Proteomes" id="UP000663954">
    <property type="component" value="Chromosome"/>
</dbReference>
<evidence type="ECO:0000313" key="5">
    <source>
        <dbReference type="EMBL" id="QTD62518.1"/>
    </source>
</evidence>
<dbReference type="Gene3D" id="3.40.50.1100">
    <property type="match status" value="2"/>
</dbReference>
<organism evidence="5 6">
    <name type="scientific">Acinetobacter towneri</name>
    <dbReference type="NCBI Taxonomy" id="202956"/>
    <lineage>
        <taxon>Bacteria</taxon>
        <taxon>Pseudomonadati</taxon>
        <taxon>Pseudomonadota</taxon>
        <taxon>Gammaproteobacteria</taxon>
        <taxon>Moraxellales</taxon>
        <taxon>Moraxellaceae</taxon>
        <taxon>Acinetobacter</taxon>
    </lineage>
</organism>
<evidence type="ECO:0000256" key="2">
    <source>
        <dbReference type="ARBA" id="ARBA00008639"/>
    </source>
</evidence>
<dbReference type="PIRSF" id="PIRSF006278">
    <property type="entry name" value="ACCD_DCysDesulf"/>
    <property type="match status" value="1"/>
</dbReference>
<dbReference type="RefSeq" id="WP_180079853.1">
    <property type="nucleotide sequence ID" value="NZ_CP071766.1"/>
</dbReference>
<dbReference type="GeneID" id="64223681"/>
<comment type="similarity">
    <text evidence="2">Belongs to the ACC deaminase/D-cysteine desulfhydrase family.</text>
</comment>
<name>A0ABX7TGU9_9GAMM</name>
<dbReference type="Pfam" id="PF00291">
    <property type="entry name" value="PALP"/>
    <property type="match status" value="1"/>
</dbReference>
<dbReference type="InterPro" id="IPR001926">
    <property type="entry name" value="TrpB-like_PALP"/>
</dbReference>
<dbReference type="PANTHER" id="PTHR43780:SF2">
    <property type="entry name" value="1-AMINOCYCLOPROPANE-1-CARBOXYLATE DEAMINASE-RELATED"/>
    <property type="match status" value="1"/>
</dbReference>
<gene>
    <name evidence="5" type="ORF">J4G45_04900</name>
</gene>
<reference evidence="5 6" key="1">
    <citation type="journal article" date="2020" name="Front. Cell. Infect. Microbiol.">
        <title>Characterization of Three Porcine Acinetobacter towneri Strains Co-Harboring tet(X3) and bla OXA-58.</title>
        <authorList>
            <person name="Ma J."/>
            <person name="Wang J."/>
            <person name="Feng J."/>
            <person name="Liu Y."/>
            <person name="Yang B."/>
            <person name="Li R."/>
            <person name="Bai L."/>
            <person name="He T."/>
            <person name="Wang X."/>
            <person name="Yang Z."/>
        </authorList>
    </citation>
    <scope>NUCLEOTIDE SEQUENCE [LARGE SCALE GENOMIC DNA]</scope>
    <source>
        <strain evidence="5 6">GX5</strain>
    </source>
</reference>
<feature type="domain" description="Tryptophan synthase beta chain-like PALP" evidence="4">
    <location>
        <begin position="10"/>
        <end position="280"/>
    </location>
</feature>
<keyword evidence="3" id="KW-0663">Pyridoxal phosphate</keyword>
<dbReference type="PANTHER" id="PTHR43780">
    <property type="entry name" value="1-AMINOCYCLOPROPANE-1-CARBOXYLATE DEAMINASE-RELATED"/>
    <property type="match status" value="1"/>
</dbReference>
<protein>
    <submittedName>
        <fullName evidence="5">1-aminocyclopropane-1-carboxylate deaminase/D-cysteine desulfhydrase</fullName>
    </submittedName>
</protein>
<dbReference type="EMBL" id="CP071770">
    <property type="protein sequence ID" value="QTD62518.1"/>
    <property type="molecule type" value="Genomic_DNA"/>
</dbReference>
<keyword evidence="6" id="KW-1185">Reference proteome</keyword>
<evidence type="ECO:0000313" key="6">
    <source>
        <dbReference type="Proteomes" id="UP000663954"/>
    </source>
</evidence>